<name>A0A1I4TNX3_9PROT</name>
<dbReference type="Proteomes" id="UP000199561">
    <property type="component" value="Unassembled WGS sequence"/>
</dbReference>
<dbReference type="InterPro" id="IPR027417">
    <property type="entry name" value="P-loop_NTPase"/>
</dbReference>
<feature type="region of interest" description="Disordered" evidence="1">
    <location>
        <begin position="195"/>
        <end position="219"/>
    </location>
</feature>
<protein>
    <submittedName>
        <fullName evidence="4">Primase C terminal 2 (PriCT-2)</fullName>
    </submittedName>
</protein>
<dbReference type="InterPro" id="IPR045455">
    <property type="entry name" value="NrS-1_pol-like_helicase"/>
</dbReference>
<dbReference type="GO" id="GO:0016817">
    <property type="term" value="F:hydrolase activity, acting on acid anhydrides"/>
    <property type="evidence" value="ECO:0007669"/>
    <property type="project" value="InterPro"/>
</dbReference>
<sequence>MSVDTSGSNLYQQQGTRCCHLSRVDQAQKWMNEGGVASADALIEIGRKYLEEQSAKEISTKQPDGIRTGRNDHSEPQSQVIAKLKALLEHIDPDCGYKDWLHVLMAIFQETGGSEEGLKLAIEWSSKGKKYKGSSEIKAKWRSFRLDVNNPITIATLKKLVSDSGKDLSAICSTAEPGFKKLDFETQVIKPLTSSKDQARGSGNIKQSPETKVNSRRENQQSLDPLEYLQKNYALIKIGGKLWLLDIASLKSHLTNSCTEGLKLYNWNDGGWLLMRTLKANYPQADTTTIKKEFFVSPQTTCYEGVEFNPAGTSKNTLNLWIGPTITPRQGEWKLIQAYLFEVICDSDQVAYDYLLKFIAHALQKPWEKPGILVILIGGQGTGKGTLANILRRIWEATYLQIHNIDAVTGNFNGVLERNFIIFMDEALFVGDRRASDSLKSLVTEPVIYINEKHQPARQTLSFHRFFAATNADHFKNTDRDDRRDFVLRVSDVHKGNHAYWQALYSEIENGGVEAMVYDLLAMDLSKFNVREKPQTKELLEQKLQSLSLIPRWWYNCLVDGEIDFGDDASWPDFISTQTIISLSIELSGKRVHRKPDAKDVANEMKKLCPSACRKQQQEGYSRARGYSLPPLVQARAEFERYIGGKIDW</sequence>
<organism evidence="4 5">
    <name type="scientific">Nitrosomonas nitrosa</name>
    <dbReference type="NCBI Taxonomy" id="52442"/>
    <lineage>
        <taxon>Bacteria</taxon>
        <taxon>Pseudomonadati</taxon>
        <taxon>Pseudomonadota</taxon>
        <taxon>Betaproteobacteria</taxon>
        <taxon>Nitrosomonadales</taxon>
        <taxon>Nitrosomonadaceae</taxon>
        <taxon>Nitrosomonas</taxon>
    </lineage>
</organism>
<dbReference type="EMBL" id="FOUF01000033">
    <property type="protein sequence ID" value="SFM78280.1"/>
    <property type="molecule type" value="Genomic_DNA"/>
</dbReference>
<feature type="region of interest" description="Disordered" evidence="1">
    <location>
        <begin position="54"/>
        <end position="75"/>
    </location>
</feature>
<evidence type="ECO:0000313" key="4">
    <source>
        <dbReference type="EMBL" id="SFM78280.1"/>
    </source>
</evidence>
<dbReference type="InterPro" id="IPR014819">
    <property type="entry name" value="PriCT_2"/>
</dbReference>
<evidence type="ECO:0000256" key="1">
    <source>
        <dbReference type="SAM" id="MobiDB-lite"/>
    </source>
</evidence>
<feature type="domain" description="Primase C-terminal 2" evidence="2">
    <location>
        <begin position="85"/>
        <end position="157"/>
    </location>
</feature>
<dbReference type="RefSeq" id="WP_177182370.1">
    <property type="nucleotide sequence ID" value="NZ_FOUF01000033.1"/>
</dbReference>
<proteinExistence type="predicted"/>
<reference evidence="4 5" key="1">
    <citation type="submission" date="2016-10" db="EMBL/GenBank/DDBJ databases">
        <authorList>
            <person name="de Groot N.N."/>
        </authorList>
    </citation>
    <scope>NUCLEOTIDE SEQUENCE [LARGE SCALE GENOMIC DNA]</scope>
    <source>
        <strain evidence="4 5">Nm146</strain>
    </source>
</reference>
<gene>
    <name evidence="4" type="ORF">SAMN05421880_13326</name>
</gene>
<dbReference type="Pfam" id="PF19263">
    <property type="entry name" value="DUF5906"/>
    <property type="match status" value="1"/>
</dbReference>
<feature type="domain" description="NrS-1 polymerase-like helicase" evidence="3">
    <location>
        <begin position="376"/>
        <end position="484"/>
    </location>
</feature>
<evidence type="ECO:0000259" key="3">
    <source>
        <dbReference type="Pfam" id="PF19263"/>
    </source>
</evidence>
<dbReference type="AlphaFoldDB" id="A0A1I4TNX3"/>
<dbReference type="Gene3D" id="3.40.50.300">
    <property type="entry name" value="P-loop containing nucleotide triphosphate hydrolases"/>
    <property type="match status" value="1"/>
</dbReference>
<dbReference type="STRING" id="52442.SAMN05421880_13326"/>
<dbReference type="Pfam" id="PF08707">
    <property type="entry name" value="PriCT_2"/>
    <property type="match status" value="1"/>
</dbReference>
<accession>A0A1I4TNX3</accession>
<evidence type="ECO:0000313" key="5">
    <source>
        <dbReference type="Proteomes" id="UP000199561"/>
    </source>
</evidence>
<evidence type="ECO:0000259" key="2">
    <source>
        <dbReference type="Pfam" id="PF08707"/>
    </source>
</evidence>
<keyword evidence="5" id="KW-1185">Reference proteome</keyword>
<dbReference type="SUPFAM" id="SSF52540">
    <property type="entry name" value="P-loop containing nucleoside triphosphate hydrolases"/>
    <property type="match status" value="1"/>
</dbReference>